<keyword evidence="3" id="KW-1185">Reference proteome</keyword>
<protein>
    <submittedName>
        <fullName evidence="2">Uncharacterized protein</fullName>
    </submittedName>
</protein>
<name>A0A225LZ76_9BURK</name>
<dbReference type="SUPFAM" id="SSF51695">
    <property type="entry name" value="PLC-like phosphodiesterases"/>
    <property type="match status" value="1"/>
</dbReference>
<dbReference type="Proteomes" id="UP000214603">
    <property type="component" value="Unassembled WGS sequence"/>
</dbReference>
<organism evidence="2 3">
    <name type="scientific">Candidimonas nitroreducens</name>
    <dbReference type="NCBI Taxonomy" id="683354"/>
    <lineage>
        <taxon>Bacteria</taxon>
        <taxon>Pseudomonadati</taxon>
        <taxon>Pseudomonadota</taxon>
        <taxon>Betaproteobacteria</taxon>
        <taxon>Burkholderiales</taxon>
        <taxon>Alcaligenaceae</taxon>
        <taxon>Candidimonas</taxon>
    </lineage>
</organism>
<dbReference type="RefSeq" id="WP_088605632.1">
    <property type="nucleotide sequence ID" value="NZ_NJIH01000015.1"/>
</dbReference>
<comment type="caution">
    <text evidence="2">The sequence shown here is derived from an EMBL/GenBank/DDBJ whole genome shotgun (WGS) entry which is preliminary data.</text>
</comment>
<evidence type="ECO:0000313" key="3">
    <source>
        <dbReference type="Proteomes" id="UP000214603"/>
    </source>
</evidence>
<gene>
    <name evidence="2" type="ORF">CEY11_22265</name>
</gene>
<accession>A0A225LZ76</accession>
<sequence length="325" mass="35415">MIRNFLTICFLPLALFSGAVQAETLYYNIAHAINHSKYIDWAVREGANGIEADLRFTDDGEVLKFQHGSPCECRFPNLWGVLWKETEVCQQMMSVDPTYRPDPLLPDTVTVKSAKDACLVNETSRGFLNTLAGKSAIALFIVDSKVGDSVAKNDTARSAAGRNVIAALVADLFDKGYKGKVIVGVDKSKFQAYSKAAAEAARATRYADRIYISFDEDGNSTKKARATIDLLTSFAAGKAVYGNGVTANWRGDFEDSFKAGVDAESKGSVRMNYIWTLDKVASMTDYLALGVRGIMTNSPKNVMTALQPFTAPGKNGRMAKPEDPL</sequence>
<proteinExistence type="predicted"/>
<evidence type="ECO:0000313" key="2">
    <source>
        <dbReference type="EMBL" id="OWT54455.1"/>
    </source>
</evidence>
<dbReference type="AlphaFoldDB" id="A0A225LZ76"/>
<evidence type="ECO:0000256" key="1">
    <source>
        <dbReference type="SAM" id="SignalP"/>
    </source>
</evidence>
<dbReference type="GO" id="GO:0006629">
    <property type="term" value="P:lipid metabolic process"/>
    <property type="evidence" value="ECO:0007669"/>
    <property type="project" value="InterPro"/>
</dbReference>
<dbReference type="InterPro" id="IPR017946">
    <property type="entry name" value="PLC-like_Pdiesterase_TIM-brl"/>
</dbReference>
<feature type="chain" id="PRO_5012510954" evidence="1">
    <location>
        <begin position="23"/>
        <end position="325"/>
    </location>
</feature>
<feature type="signal peptide" evidence="1">
    <location>
        <begin position="1"/>
        <end position="22"/>
    </location>
</feature>
<dbReference type="OrthoDB" id="1854250at2"/>
<dbReference type="EMBL" id="NJIH01000015">
    <property type="protein sequence ID" value="OWT54455.1"/>
    <property type="molecule type" value="Genomic_DNA"/>
</dbReference>
<reference evidence="3" key="1">
    <citation type="submission" date="2017-06" db="EMBL/GenBank/DDBJ databases">
        <title>Herbaspirillum phytohormonus sp. nov., isolated from the root nodule of Robinia pseudoacacia in lead-zinc mine.</title>
        <authorList>
            <person name="Fan M."/>
            <person name="Lin Y."/>
        </authorList>
    </citation>
    <scope>NUCLEOTIDE SEQUENCE [LARGE SCALE GENOMIC DNA]</scope>
    <source>
        <strain evidence="3">SC-089</strain>
    </source>
</reference>
<keyword evidence="1" id="KW-0732">Signal</keyword>
<dbReference type="Gene3D" id="3.20.20.190">
    <property type="entry name" value="Phosphatidylinositol (PI) phosphodiesterase"/>
    <property type="match status" value="1"/>
</dbReference>
<dbReference type="GO" id="GO:0008081">
    <property type="term" value="F:phosphoric diester hydrolase activity"/>
    <property type="evidence" value="ECO:0007669"/>
    <property type="project" value="InterPro"/>
</dbReference>